<gene>
    <name evidence="3" type="ORF">O3303_13605</name>
</gene>
<proteinExistence type="predicted"/>
<feature type="region of interest" description="Disordered" evidence="1">
    <location>
        <begin position="137"/>
        <end position="163"/>
    </location>
</feature>
<dbReference type="RefSeq" id="WP_269558941.1">
    <property type="nucleotide sequence ID" value="NZ_CP114767.1"/>
</dbReference>
<keyword evidence="2" id="KW-0732">Signal</keyword>
<dbReference type="Proteomes" id="UP001211005">
    <property type="component" value="Chromosome"/>
</dbReference>
<organism evidence="3 4">
    <name type="scientific">Hymenobacter canadensis</name>
    <dbReference type="NCBI Taxonomy" id="2999067"/>
    <lineage>
        <taxon>Bacteria</taxon>
        <taxon>Pseudomonadati</taxon>
        <taxon>Bacteroidota</taxon>
        <taxon>Cytophagia</taxon>
        <taxon>Cytophagales</taxon>
        <taxon>Hymenobacteraceae</taxon>
        <taxon>Hymenobacter</taxon>
    </lineage>
</organism>
<name>A0ABY7LMN2_9BACT</name>
<feature type="signal peptide" evidence="2">
    <location>
        <begin position="1"/>
        <end position="20"/>
    </location>
</feature>
<feature type="region of interest" description="Disordered" evidence="1">
    <location>
        <begin position="96"/>
        <end position="119"/>
    </location>
</feature>
<evidence type="ECO:0000256" key="1">
    <source>
        <dbReference type="SAM" id="MobiDB-lite"/>
    </source>
</evidence>
<sequence length="163" mass="17408">MKSLFLSAFLVAASFSTSFAQGQLPANADSWLDELAEPAAVAPDEAEVAPTYTMGWNTAPGQSLSLHGRPTTDYWGRPLKKKQKANLTTAAAKEVAYQEQASTDPMMQSSGVMAAPGMNTAPYRRVSTDYWGRPLKQKAKAATTLGKSTTENSTVASSEPASW</sequence>
<evidence type="ECO:0000256" key="2">
    <source>
        <dbReference type="SAM" id="SignalP"/>
    </source>
</evidence>
<accession>A0ABY7LMN2</accession>
<evidence type="ECO:0000313" key="4">
    <source>
        <dbReference type="Proteomes" id="UP001211005"/>
    </source>
</evidence>
<feature type="compositionally biased region" description="Polar residues" evidence="1">
    <location>
        <begin position="145"/>
        <end position="163"/>
    </location>
</feature>
<feature type="chain" id="PRO_5047037599" evidence="2">
    <location>
        <begin position="21"/>
        <end position="163"/>
    </location>
</feature>
<evidence type="ECO:0000313" key="3">
    <source>
        <dbReference type="EMBL" id="WBA40854.1"/>
    </source>
</evidence>
<dbReference type="EMBL" id="CP114767">
    <property type="protein sequence ID" value="WBA40854.1"/>
    <property type="molecule type" value="Genomic_DNA"/>
</dbReference>
<protein>
    <submittedName>
        <fullName evidence="3">Uncharacterized protein</fullName>
    </submittedName>
</protein>
<feature type="compositionally biased region" description="Polar residues" evidence="1">
    <location>
        <begin position="99"/>
        <end position="111"/>
    </location>
</feature>
<reference evidence="3 4" key="1">
    <citation type="submission" date="2022-12" db="EMBL/GenBank/DDBJ databases">
        <title>Hymenobacter canadensis sp. nov. isolated from lake water of the Cambridge Bay, Canada.</title>
        <authorList>
            <person name="Kim W.H."/>
            <person name="Lee Y.M."/>
        </authorList>
    </citation>
    <scope>NUCLEOTIDE SEQUENCE [LARGE SCALE GENOMIC DNA]</scope>
    <source>
        <strain evidence="3 4">PAMC 29467</strain>
    </source>
</reference>
<keyword evidence="4" id="KW-1185">Reference proteome</keyword>